<dbReference type="AlphaFoldDB" id="A0AAP9SQ95"/>
<dbReference type="InterPro" id="IPR029063">
    <property type="entry name" value="SAM-dependent_MTases_sf"/>
</dbReference>
<reference evidence="1 2" key="1">
    <citation type="submission" date="2016-04" db="EMBL/GenBank/DDBJ databases">
        <authorList>
            <person name="Qiu J."/>
        </authorList>
    </citation>
    <scope>NUCLEOTIDE SEQUENCE [LARGE SCALE GENOMIC DNA]</scope>
    <source>
        <strain evidence="1 2">JQ581</strain>
    </source>
</reference>
<evidence type="ECO:0000313" key="1">
    <source>
        <dbReference type="EMBL" id="QJQ11546.1"/>
    </source>
</evidence>
<proteinExistence type="predicted"/>
<keyword evidence="1" id="KW-0808">Transferase</keyword>
<dbReference type="CDD" id="cd02440">
    <property type="entry name" value="AdoMet_MTases"/>
    <property type="match status" value="1"/>
</dbReference>
<protein>
    <submittedName>
        <fullName evidence="1">Methyltransferase domain-containing protein</fullName>
    </submittedName>
</protein>
<sequence length="207" mass="22816">MQLNDPCGASRWKTYYEHHRDRPASSLLHTALGLASTQTNSRKAVDLGCGSGNETRALLQAGWDVLAIDREPAAIEMVHAIGLAHPGAKLETATQLFESLESLPPSSLIHAGMALPFCHPDHFEKLWSVVISALLPGGIFVGQLFGDKDDWASDTTRTFHSELEARALFRGLSLKVFEILEYDGPSMRGTKHWHRFDVVAQKPESSE</sequence>
<name>A0AAP9SQ95_PSEPU</name>
<gene>
    <name evidence="1" type="ORF">A3L25_019740</name>
</gene>
<dbReference type="Pfam" id="PF13489">
    <property type="entry name" value="Methyltransf_23"/>
    <property type="match status" value="1"/>
</dbReference>
<evidence type="ECO:0000313" key="2">
    <source>
        <dbReference type="Proteomes" id="UP000076857"/>
    </source>
</evidence>
<organism evidence="1 2">
    <name type="scientific">Pseudomonas putida</name>
    <name type="common">Arthrobacter siderocapsulatus</name>
    <dbReference type="NCBI Taxonomy" id="303"/>
    <lineage>
        <taxon>Bacteria</taxon>
        <taxon>Pseudomonadati</taxon>
        <taxon>Pseudomonadota</taxon>
        <taxon>Gammaproteobacteria</taxon>
        <taxon>Pseudomonadales</taxon>
        <taxon>Pseudomonadaceae</taxon>
        <taxon>Pseudomonas</taxon>
    </lineage>
</organism>
<dbReference type="SUPFAM" id="SSF53335">
    <property type="entry name" value="S-adenosyl-L-methionine-dependent methyltransferases"/>
    <property type="match status" value="1"/>
</dbReference>
<accession>A0AAP9SQ95</accession>
<dbReference type="EMBL" id="CP050951">
    <property type="protein sequence ID" value="QJQ11546.1"/>
    <property type="molecule type" value="Genomic_DNA"/>
</dbReference>
<dbReference type="GO" id="GO:0032259">
    <property type="term" value="P:methylation"/>
    <property type="evidence" value="ECO:0007669"/>
    <property type="project" value="UniProtKB-KW"/>
</dbReference>
<reference evidence="1 2" key="2">
    <citation type="submission" date="2020-04" db="EMBL/GenBank/DDBJ databases">
        <title>Complete genome sequence of Pseudomonas putida strain JQ581.</title>
        <authorList>
            <person name="Mu Y."/>
        </authorList>
    </citation>
    <scope>NUCLEOTIDE SEQUENCE [LARGE SCALE GENOMIC DNA]</scope>
    <source>
        <strain evidence="1 2">JQ581</strain>
    </source>
</reference>
<dbReference type="GO" id="GO:0008168">
    <property type="term" value="F:methyltransferase activity"/>
    <property type="evidence" value="ECO:0007669"/>
    <property type="project" value="UniProtKB-KW"/>
</dbReference>
<dbReference type="Proteomes" id="UP000076857">
    <property type="component" value="Chromosome"/>
</dbReference>
<keyword evidence="1" id="KW-0489">Methyltransferase</keyword>
<dbReference type="Gene3D" id="3.40.50.150">
    <property type="entry name" value="Vaccinia Virus protein VP39"/>
    <property type="match status" value="1"/>
</dbReference>
<dbReference type="PANTHER" id="PTHR43861">
    <property type="entry name" value="TRANS-ACONITATE 2-METHYLTRANSFERASE-RELATED"/>
    <property type="match status" value="1"/>
</dbReference>